<sequence length="1960" mass="209531">MLPQVAADNRLPRLNALGPEVAARAVLVDPDGTVVPAALVDVVAPAPVASDSVARSMVDAPVNRTVLGHGAEFEFFEMLDLSAAVDMFKDATVETVPNQARTSALAADPTGTIVIEVETKTYFRDSRDGRLYRQPVPEHDPETVDGADGQGSPTPERTPETVAILEVIVGVVPDTDAELDAHRGDESLFPSMTALGNALSALTRPVPFAHLLAKVKAAGHLSQVVLTPLGTKVKIGPRPPDSEPGARVHHSIGVPLAGAHSFLSYVAQRTWRSPTSVSPSHARPHLQDALRFADIVADHFASQGGSARDVAELRGFATVLYSNTAGVTGWWIHEGLVKENVAALSRQDMRMLLDHLSPAAQDHFTANLDRMEQLFRRMFTTRVPDIEERFQRETGVELTSDFFSSPAFVDKENNGKEQSIIDYLRAEVRQHLGYGGMTVLNGLDKSNGALPLMVLEVRYFGAQHVDGVAAQGEAESLRRAAGAAFDEALRVTGTAVTRPGGVQLALPSDRRLWPMWRHAGPPGLLTVELPLDEPDWSLRPLLPVPDEVTAIRVVQRVSPSEQVIPLQRLADLTGRPVYALAEEATARWDPELGDVRVDWPDGIRPWLEFLPAAYEAGADLTRWWGAGPGGRLMRLSDSTELVPPVTVQLNLFPPDVEHTLPSVVGTGDPAVLDLVPLIQAPRGYQVVFAGPDAPTYVPGWATAVVRAIIAQSTPVEGVLLIGHPRPYAAAQALVDLLGQTVTDQPRLLVTPVVLTHGADIEVSTRTGAIRAVPTSGDDELGGWRVFRPEQTGRTSVVPAGLRAMITSPTMPAAQSGPAGDADRTDPTGQRAGATEWVRLHTDTGAVLRQEDEPVEWTVRRAMAQVAVREHHWVDPVSRPGPDPDDRYEVVSRFEVRGFRYGGHSVTDLTVRVWLDDDPAGEMLATLRQGVHRVFNSDGYADENAYRLPNRFGDLLHVTVARAASPQDAHLRVQVIDEGPTDQFHWRHDALEEELVHEFAHQLGLREEYRDDTAPHRPNVPGSLLGDLAGLPGDALTDEERAALSDEEEAQLRGMRWAGLRPRHLHLLAALIGEPDADGAYWGADKVVQPIGVAPFAPQTTTGQAGQQPPAVDPTVPPITAAELERAWRTGIERVAFEFPIRIPPEHGLQTVPDLVGLVRRPWDLELLGDSMPPAAAEDHQRLTPPEPVVDWAMLTGPARQELAQRAALVTSWLAGSPRPVAYGTTLEFSLVLRVTPGMLSVAREDAVARLLADTAADFLRSQLDAQLPVGVLPVRVLAGVTAFDRALPQARMQVELSLRRVLPGPAHADDSTSPRPIGGVYDGRDLRGDMLLRITEARQVVAGLSAGEPETAAAVVVHQLGGVLVRLLPVLATPTLAAPFTARAAQVGGVLDDFHWLVGQWARQWRTGDVAVAALVARATGALDAIVELVPLIDLAPAAHRDLDLTPPIDGHQPDDADHVAVLARFRAELTRLRSASEIALDEPIMQVYGWQLLTQALGALWFGVTEGPGPIADGRVLGAVGAALDAYHEVVGGLGDGSPDLAAFDRAAGAVGVLADRLRPSLDQAAIDRNLAKLDDALAVVGLRTDVQLDRLTLDTREAMLDGLLGAASLALDAFRISRDPGRGGLAGIPGAPGPLADWMTLLRTLQRMTVLWGSGAPDLSRLRAMHGLAQQVRDGIVAGRADFARLVNRDAPGGDPRDVSNRVLDAPLAPARPPTPARPAAGEAGPGPVPPGPGQVRLHLVVEAPDGTAGAVSTDLHQDPDTGQLRVRVGDPYAPVAVFARPETAYGVARGMADHVAQVGLPSGDGPVVRQFVVDADAFTAPDDAQVYVFPARDFAALVDRAEPGSLASYATDPDAVAGDGGARSLDALAAADTPVVPVDEASRMLPTDEPNARHRPRVLLPHTVVVASLGDVLVIGDPALPVYPADAQPAPPAPVPDRPGVPPRRRNRTPRPAADRG</sequence>
<feature type="region of interest" description="Disordered" evidence="1">
    <location>
        <begin position="809"/>
        <end position="831"/>
    </location>
</feature>
<reference evidence="3" key="1">
    <citation type="journal article" date="2019" name="Int. J. Syst. Evol. Microbiol.">
        <title>The Global Catalogue of Microorganisms (GCM) 10K type strain sequencing project: providing services to taxonomists for standard genome sequencing and annotation.</title>
        <authorList>
            <consortium name="The Broad Institute Genomics Platform"/>
            <consortium name="The Broad Institute Genome Sequencing Center for Infectious Disease"/>
            <person name="Wu L."/>
            <person name="Ma J."/>
        </authorList>
    </citation>
    <scope>NUCLEOTIDE SEQUENCE [LARGE SCALE GENOMIC DNA]</scope>
    <source>
        <strain evidence="3">CGMCC 4.7173</strain>
    </source>
</reference>
<dbReference type="RefSeq" id="WP_377537876.1">
    <property type="nucleotide sequence ID" value="NZ_JBHSQQ010000265.1"/>
</dbReference>
<accession>A0ABW1HYA2</accession>
<dbReference type="EMBL" id="JBHSQQ010000265">
    <property type="protein sequence ID" value="MFC5945122.1"/>
    <property type="molecule type" value="Genomic_DNA"/>
</dbReference>
<evidence type="ECO:0000313" key="3">
    <source>
        <dbReference type="Proteomes" id="UP001596207"/>
    </source>
</evidence>
<feature type="region of interest" description="Disordered" evidence="1">
    <location>
        <begin position="132"/>
        <end position="157"/>
    </location>
</feature>
<comment type="caution">
    <text evidence="2">The sequence shown here is derived from an EMBL/GenBank/DDBJ whole genome shotgun (WGS) entry which is preliminary data.</text>
</comment>
<protein>
    <submittedName>
        <fullName evidence="2">Uncharacterized protein</fullName>
    </submittedName>
</protein>
<proteinExistence type="predicted"/>
<organism evidence="2 3">
    <name type="scientific">Micromonospora harpali</name>
    <dbReference type="NCBI Taxonomy" id="1490225"/>
    <lineage>
        <taxon>Bacteria</taxon>
        <taxon>Bacillati</taxon>
        <taxon>Actinomycetota</taxon>
        <taxon>Actinomycetes</taxon>
        <taxon>Micromonosporales</taxon>
        <taxon>Micromonosporaceae</taxon>
        <taxon>Micromonospora</taxon>
    </lineage>
</organism>
<name>A0ABW1HYA2_9ACTN</name>
<feature type="compositionally biased region" description="Basic and acidic residues" evidence="1">
    <location>
        <begin position="132"/>
        <end position="142"/>
    </location>
</feature>
<feature type="compositionally biased region" description="Pro residues" evidence="1">
    <location>
        <begin position="1932"/>
        <end position="1945"/>
    </location>
</feature>
<gene>
    <name evidence="2" type="ORF">ACFPZ4_27070</name>
</gene>
<feature type="region of interest" description="Disordered" evidence="1">
    <location>
        <begin position="1925"/>
        <end position="1960"/>
    </location>
</feature>
<feature type="region of interest" description="Disordered" evidence="1">
    <location>
        <begin position="1690"/>
        <end position="1731"/>
    </location>
</feature>
<keyword evidence="3" id="KW-1185">Reference proteome</keyword>
<evidence type="ECO:0000256" key="1">
    <source>
        <dbReference type="SAM" id="MobiDB-lite"/>
    </source>
</evidence>
<evidence type="ECO:0000313" key="2">
    <source>
        <dbReference type="EMBL" id="MFC5945122.1"/>
    </source>
</evidence>
<dbReference type="Proteomes" id="UP001596207">
    <property type="component" value="Unassembled WGS sequence"/>
</dbReference>